<dbReference type="InterPro" id="IPR050266">
    <property type="entry name" value="AB_hydrolase_sf"/>
</dbReference>
<dbReference type="InterPro" id="IPR029058">
    <property type="entry name" value="AB_hydrolase_fold"/>
</dbReference>
<dbReference type="RefSeq" id="WP_065142847.1">
    <property type="nucleotide sequence ID" value="NZ_LZLS01000040.1"/>
</dbReference>
<proteinExistence type="predicted"/>
<dbReference type="InterPro" id="IPR000073">
    <property type="entry name" value="AB_hydrolase_1"/>
</dbReference>
<dbReference type="SUPFAM" id="SSF53474">
    <property type="entry name" value="alpha/beta-Hydrolases"/>
    <property type="match status" value="1"/>
</dbReference>
<dbReference type="PRINTS" id="PR00111">
    <property type="entry name" value="ABHYDROLASE"/>
</dbReference>
<dbReference type="AlphaFoldDB" id="A0A1A3PBJ6"/>
<reference evidence="2 3" key="1">
    <citation type="submission" date="2016-06" db="EMBL/GenBank/DDBJ databases">
        <authorList>
            <person name="Kjaerup R.B."/>
            <person name="Dalgaard T.S."/>
            <person name="Juul-Madsen H.R."/>
        </authorList>
    </citation>
    <scope>NUCLEOTIDE SEQUENCE [LARGE SCALE GENOMIC DNA]</scope>
    <source>
        <strain evidence="2 3">1165133.8</strain>
    </source>
</reference>
<dbReference type="EMBL" id="LZLS01000040">
    <property type="protein sequence ID" value="OBK29977.1"/>
    <property type="molecule type" value="Genomic_DNA"/>
</dbReference>
<dbReference type="Gene3D" id="3.40.50.1820">
    <property type="entry name" value="alpha/beta hydrolase"/>
    <property type="match status" value="1"/>
</dbReference>
<accession>A0A1A3PBJ6</accession>
<evidence type="ECO:0000313" key="2">
    <source>
        <dbReference type="EMBL" id="OBK29977.1"/>
    </source>
</evidence>
<dbReference type="Pfam" id="PF00561">
    <property type="entry name" value="Abhydrolase_1"/>
    <property type="match status" value="1"/>
</dbReference>
<protein>
    <recommendedName>
        <fullName evidence="1">AB hydrolase-1 domain-containing protein</fullName>
    </recommendedName>
</protein>
<gene>
    <name evidence="2" type="ORF">A5634_17030</name>
</gene>
<comment type="caution">
    <text evidence="2">The sequence shown here is derived from an EMBL/GenBank/DDBJ whole genome shotgun (WGS) entry which is preliminary data.</text>
</comment>
<dbReference type="Proteomes" id="UP000093928">
    <property type="component" value="Unassembled WGS sequence"/>
</dbReference>
<name>A0A1A3PBJ6_MYCAS</name>
<feature type="domain" description="AB hydrolase-1" evidence="1">
    <location>
        <begin position="33"/>
        <end position="267"/>
    </location>
</feature>
<dbReference type="GO" id="GO:0016020">
    <property type="term" value="C:membrane"/>
    <property type="evidence" value="ECO:0007669"/>
    <property type="project" value="TreeGrafter"/>
</dbReference>
<dbReference type="PANTHER" id="PTHR43798">
    <property type="entry name" value="MONOACYLGLYCEROL LIPASE"/>
    <property type="match status" value="1"/>
</dbReference>
<dbReference type="OrthoDB" id="9801162at2"/>
<dbReference type="PANTHER" id="PTHR43798:SF33">
    <property type="entry name" value="HYDROLASE, PUTATIVE (AFU_ORTHOLOGUE AFUA_2G14860)-RELATED"/>
    <property type="match status" value="1"/>
</dbReference>
<evidence type="ECO:0000259" key="1">
    <source>
        <dbReference type="Pfam" id="PF00561"/>
    </source>
</evidence>
<organism evidence="2 3">
    <name type="scientific">Mycobacterium asiaticum</name>
    <dbReference type="NCBI Taxonomy" id="1790"/>
    <lineage>
        <taxon>Bacteria</taxon>
        <taxon>Bacillati</taxon>
        <taxon>Actinomycetota</taxon>
        <taxon>Actinomycetes</taxon>
        <taxon>Mycobacteriales</taxon>
        <taxon>Mycobacteriaceae</taxon>
        <taxon>Mycobacterium</taxon>
    </lineage>
</organism>
<evidence type="ECO:0000313" key="3">
    <source>
        <dbReference type="Proteomes" id="UP000093928"/>
    </source>
</evidence>
<sequence length="289" mass="31732">MQTLPEARIQAGAESAALSQGLTAYRVAGKRGPWVVLVHGLITPSYAWEPLAETLAGQGFRVLRYDQFGRGLSDRPSVRYDLDLYVAQLRELLDALSIESAHFIGWSMGGLILTRFAAEDPERATSLTLIAPGLYAGGALAYLAKLVSRLPGARKLLARRVGDAINRLDKQHLSRPERFPDYNRRASEQLGFPGMAESFASTVTNYPANAGDQWAAVGQHPRRVLVVWGTRDRVTPYENNRRVTQLFVRSELLSVDGAKHAPHVDHAEVVFPAISRHLAGAANQAENQS</sequence>
<dbReference type="GO" id="GO:0003824">
    <property type="term" value="F:catalytic activity"/>
    <property type="evidence" value="ECO:0007669"/>
    <property type="project" value="UniProtKB-ARBA"/>
</dbReference>